<dbReference type="InterPro" id="IPR010134">
    <property type="entry name" value="PHA_reg_PhaR"/>
</dbReference>
<gene>
    <name evidence="3" type="ORF">IMCC3135_12590</name>
</gene>
<dbReference type="Proteomes" id="UP000250079">
    <property type="component" value="Chromosome"/>
</dbReference>
<feature type="domain" description="PHA accumulation regulator DNA-binding N-terminal" evidence="2">
    <location>
        <begin position="6"/>
        <end position="65"/>
    </location>
</feature>
<dbReference type="EMBL" id="CP018632">
    <property type="protein sequence ID" value="ASJ72606.1"/>
    <property type="molecule type" value="Genomic_DNA"/>
</dbReference>
<dbReference type="Pfam" id="PF05233">
    <property type="entry name" value="PHB_acc"/>
    <property type="match status" value="1"/>
</dbReference>
<dbReference type="AlphaFoldDB" id="A0A2Z2NMK1"/>
<accession>A0A2Z2NMK1</accession>
<protein>
    <recommendedName>
        <fullName evidence="5">Polyhydroxyalkanoate synthesis repressor PhaR</fullName>
    </recommendedName>
</protein>
<evidence type="ECO:0000259" key="1">
    <source>
        <dbReference type="Pfam" id="PF05233"/>
    </source>
</evidence>
<dbReference type="Pfam" id="PF07879">
    <property type="entry name" value="PHB_acc_N"/>
    <property type="match status" value="1"/>
</dbReference>
<organism evidence="3 4">
    <name type="scientific">Granulosicoccus antarcticus IMCC3135</name>
    <dbReference type="NCBI Taxonomy" id="1192854"/>
    <lineage>
        <taxon>Bacteria</taxon>
        <taxon>Pseudomonadati</taxon>
        <taxon>Pseudomonadota</taxon>
        <taxon>Gammaproteobacteria</taxon>
        <taxon>Chromatiales</taxon>
        <taxon>Granulosicoccaceae</taxon>
        <taxon>Granulosicoccus</taxon>
    </lineage>
</organism>
<evidence type="ECO:0000313" key="4">
    <source>
        <dbReference type="Proteomes" id="UP000250079"/>
    </source>
</evidence>
<keyword evidence="4" id="KW-1185">Reference proteome</keyword>
<dbReference type="InterPro" id="IPR012909">
    <property type="entry name" value="PHA_DNA-bd_N"/>
</dbReference>
<reference evidence="3 4" key="1">
    <citation type="submission" date="2016-12" db="EMBL/GenBank/DDBJ databases">
        <authorList>
            <person name="Song W.-J."/>
            <person name="Kurnit D.M."/>
        </authorList>
    </citation>
    <scope>NUCLEOTIDE SEQUENCE [LARGE SCALE GENOMIC DNA]</scope>
    <source>
        <strain evidence="3 4">IMCC3135</strain>
    </source>
</reference>
<dbReference type="RefSeq" id="WP_088917907.1">
    <property type="nucleotide sequence ID" value="NZ_CP018632.1"/>
</dbReference>
<dbReference type="OrthoDB" id="9795345at2"/>
<dbReference type="GO" id="GO:0006355">
    <property type="term" value="P:regulation of DNA-templated transcription"/>
    <property type="evidence" value="ECO:0007669"/>
    <property type="project" value="InterPro"/>
</dbReference>
<dbReference type="NCBIfam" id="TIGR01848">
    <property type="entry name" value="PHA_reg_PhaR"/>
    <property type="match status" value="1"/>
</dbReference>
<sequence>MKAIRIIKKYANRRLYDTEASKHVTLKNIREMIVDGIDIQIVEDTSGEDITRALLLQIIVEQEQTGGQPILTELLLAQLIRFYGNPMQGMMAEYLQKSVGTFVSQQRTVQTQMQDMLSNTPIDTMRELVTKNMKSWETMFVPVGDENTDGRDGNGEHNKE</sequence>
<dbReference type="InterPro" id="IPR007897">
    <property type="entry name" value="PHB_accumulat"/>
</dbReference>
<evidence type="ECO:0000313" key="3">
    <source>
        <dbReference type="EMBL" id="ASJ72606.1"/>
    </source>
</evidence>
<feature type="domain" description="PHB accumulation regulatory" evidence="1">
    <location>
        <begin position="71"/>
        <end position="110"/>
    </location>
</feature>
<evidence type="ECO:0008006" key="5">
    <source>
        <dbReference type="Google" id="ProtNLM"/>
    </source>
</evidence>
<dbReference type="KEGG" id="gai:IMCC3135_12590"/>
<proteinExistence type="predicted"/>
<name>A0A2Z2NMK1_9GAMM</name>
<evidence type="ECO:0000259" key="2">
    <source>
        <dbReference type="Pfam" id="PF07879"/>
    </source>
</evidence>